<evidence type="ECO:0000259" key="3">
    <source>
        <dbReference type="SMART" id="SM00470"/>
    </source>
</evidence>
<gene>
    <name evidence="4" type="ORF">J5V48_07060</name>
</gene>
<evidence type="ECO:0000256" key="1">
    <source>
        <dbReference type="ARBA" id="ARBA00006295"/>
    </source>
</evidence>
<reference evidence="4 5" key="1">
    <citation type="submission" date="2021-03" db="EMBL/GenBank/DDBJ databases">
        <title>Succinivibrio sp. nov. isolated from feces of cow.</title>
        <authorList>
            <person name="Choi J.-Y."/>
        </authorList>
    </citation>
    <scope>NUCLEOTIDE SEQUENCE [LARGE SCALE GENOMIC DNA]</scope>
    <source>
        <strain evidence="4 5">AGMB01872</strain>
    </source>
</reference>
<organism evidence="4 5">
    <name type="scientific">Succinivibrio faecicola</name>
    <dbReference type="NCBI Taxonomy" id="2820300"/>
    <lineage>
        <taxon>Bacteria</taxon>
        <taxon>Pseudomonadati</taxon>
        <taxon>Pseudomonadota</taxon>
        <taxon>Gammaproteobacteria</taxon>
        <taxon>Aeromonadales</taxon>
        <taxon>Succinivibrionaceae</taxon>
        <taxon>Succinivibrio</taxon>
    </lineage>
</organism>
<dbReference type="SMART" id="SM00470">
    <property type="entry name" value="ParB"/>
    <property type="match status" value="1"/>
</dbReference>
<dbReference type="PANTHER" id="PTHR33375">
    <property type="entry name" value="CHROMOSOME-PARTITIONING PROTEIN PARB-RELATED"/>
    <property type="match status" value="1"/>
</dbReference>
<name>A0ABS7DH78_9GAMM</name>
<dbReference type="Gene3D" id="3.90.1530.30">
    <property type="match status" value="1"/>
</dbReference>
<accession>A0ABS7DH78</accession>
<feature type="domain" description="ParB-like N-terminal" evidence="3">
    <location>
        <begin position="50"/>
        <end position="139"/>
    </location>
</feature>
<sequence>MAGLGRGLGSLLSESKKAKEENTVVNTVQAENTVQPQNNENIVISENSVVKIDINKLKPSVYQPRKNFDNESLNELALSIKEHGLLEPLLVKKADDMYEIICGERRYRACKLALLDEVPCLVRDDLEINSYAIALIENIQREDLNPLEMAQAFDQMISQCSITQEELAKTLGKSRSTVTNILRLNNLQNDVKQLVASKQIDLGHAKVLLGLEDGNEQLKAALYVIKKSLNVRQTEALVKDIKENGFNFKKENTVKYTNESFSSWANNISVQLSGIRAKFSAKNEDKGSLTLSYSSRVELERLLSFFNVESNTVSVPEESIENNVHDLTENIEFNENIENIENTDNQEDLSNIEITENS</sequence>
<dbReference type="InterPro" id="IPR041468">
    <property type="entry name" value="HTH_ParB/Spo0J"/>
</dbReference>
<evidence type="ECO:0000313" key="5">
    <source>
        <dbReference type="Proteomes" id="UP000731465"/>
    </source>
</evidence>
<dbReference type="CDD" id="cd16393">
    <property type="entry name" value="SPO0J_N"/>
    <property type="match status" value="1"/>
</dbReference>
<dbReference type="InterPro" id="IPR050336">
    <property type="entry name" value="Chromosome_partition/occlusion"/>
</dbReference>
<dbReference type="EMBL" id="JAGFNY010000024">
    <property type="protein sequence ID" value="MBW7570649.1"/>
    <property type="molecule type" value="Genomic_DNA"/>
</dbReference>
<dbReference type="Proteomes" id="UP000731465">
    <property type="component" value="Unassembled WGS sequence"/>
</dbReference>
<dbReference type="Pfam" id="PF02195">
    <property type="entry name" value="ParB_N"/>
    <property type="match status" value="1"/>
</dbReference>
<evidence type="ECO:0000313" key="4">
    <source>
        <dbReference type="EMBL" id="MBW7570649.1"/>
    </source>
</evidence>
<dbReference type="SUPFAM" id="SSF110849">
    <property type="entry name" value="ParB/Sulfiredoxin"/>
    <property type="match status" value="1"/>
</dbReference>
<comment type="caution">
    <text evidence="4">The sequence shown here is derived from an EMBL/GenBank/DDBJ whole genome shotgun (WGS) entry which is preliminary data.</text>
</comment>
<keyword evidence="2" id="KW-0159">Chromosome partition</keyword>
<keyword evidence="5" id="KW-1185">Reference proteome</keyword>
<evidence type="ECO:0000256" key="2">
    <source>
        <dbReference type="ARBA" id="ARBA00022829"/>
    </source>
</evidence>
<protein>
    <submittedName>
        <fullName evidence="4">ParB/RepB/Spo0J family partition protein</fullName>
    </submittedName>
</protein>
<comment type="similarity">
    <text evidence="1">Belongs to the ParB family.</text>
</comment>
<dbReference type="InterPro" id="IPR004437">
    <property type="entry name" value="ParB/RepB/Spo0J"/>
</dbReference>
<dbReference type="InterPro" id="IPR003115">
    <property type="entry name" value="ParB_N"/>
</dbReference>
<dbReference type="SUPFAM" id="SSF109709">
    <property type="entry name" value="KorB DNA-binding domain-like"/>
    <property type="match status" value="1"/>
</dbReference>
<dbReference type="PANTHER" id="PTHR33375:SF1">
    <property type="entry name" value="CHROMOSOME-PARTITIONING PROTEIN PARB-RELATED"/>
    <property type="match status" value="1"/>
</dbReference>
<dbReference type="InterPro" id="IPR036086">
    <property type="entry name" value="ParB/Sulfiredoxin_sf"/>
</dbReference>
<dbReference type="Gene3D" id="1.10.10.2830">
    <property type="match status" value="1"/>
</dbReference>
<dbReference type="NCBIfam" id="TIGR00180">
    <property type="entry name" value="parB_part"/>
    <property type="match status" value="1"/>
</dbReference>
<dbReference type="RefSeq" id="WP_219937873.1">
    <property type="nucleotide sequence ID" value="NZ_JAGFNY010000024.1"/>
</dbReference>
<proteinExistence type="inferred from homology"/>
<dbReference type="Pfam" id="PF17762">
    <property type="entry name" value="HTH_ParB"/>
    <property type="match status" value="1"/>
</dbReference>